<dbReference type="AlphaFoldDB" id="A0AA43U0G1"/>
<evidence type="ECO:0000256" key="1">
    <source>
        <dbReference type="SAM" id="Phobius"/>
    </source>
</evidence>
<accession>A0AA43U0G1</accession>
<comment type="caution">
    <text evidence="2">The sequence shown here is derived from an EMBL/GenBank/DDBJ whole genome shotgun (WGS) entry which is preliminary data.</text>
</comment>
<dbReference type="Proteomes" id="UP001161017">
    <property type="component" value="Unassembled WGS sequence"/>
</dbReference>
<evidence type="ECO:0000313" key="2">
    <source>
        <dbReference type="EMBL" id="MDI1492810.1"/>
    </source>
</evidence>
<dbReference type="EMBL" id="JAPUFD010000021">
    <property type="protein sequence ID" value="MDI1492810.1"/>
    <property type="molecule type" value="Genomic_DNA"/>
</dbReference>
<keyword evidence="1" id="KW-0812">Transmembrane</keyword>
<sequence>MDLDSTRQATTLGPIFHPTVEIHLGVGIIAETVQRTDDTGPTVIPIIDQSLRSLYPTRVMMTTAAALGMKSERSNVLALTTEQRRTRLITRRLDLITTHLASVPVLTTAMITFMVTLGIVVLKTILALKATKATNRPTILIATKRIVSTVRESPLQKWRRSSRSSRTVRQLTKITRMWQTCGTLVAKRVHGA</sequence>
<feature type="transmembrane region" description="Helical" evidence="1">
    <location>
        <begin position="101"/>
        <end position="122"/>
    </location>
</feature>
<reference evidence="2" key="1">
    <citation type="journal article" date="2023" name="Genome Biol. Evol.">
        <title>First Whole Genome Sequence and Flow Cytometry Genome Size Data for the Lichen-Forming Fungus Ramalina farinacea (Ascomycota).</title>
        <authorList>
            <person name="Llewellyn T."/>
            <person name="Mian S."/>
            <person name="Hill R."/>
            <person name="Leitch I.J."/>
            <person name="Gaya E."/>
        </authorList>
    </citation>
    <scope>NUCLEOTIDE SEQUENCE</scope>
    <source>
        <strain evidence="2">LIQ254RAFAR</strain>
    </source>
</reference>
<proteinExistence type="predicted"/>
<keyword evidence="3" id="KW-1185">Reference proteome</keyword>
<name>A0AA43U0G1_9LECA</name>
<protein>
    <submittedName>
        <fullName evidence="2">Uncharacterized protein</fullName>
    </submittedName>
</protein>
<gene>
    <name evidence="2" type="ORF">OHK93_004593</name>
</gene>
<evidence type="ECO:0000313" key="3">
    <source>
        <dbReference type="Proteomes" id="UP001161017"/>
    </source>
</evidence>
<keyword evidence="1" id="KW-1133">Transmembrane helix</keyword>
<keyword evidence="1" id="KW-0472">Membrane</keyword>
<organism evidence="2 3">
    <name type="scientific">Ramalina farinacea</name>
    <dbReference type="NCBI Taxonomy" id="258253"/>
    <lineage>
        <taxon>Eukaryota</taxon>
        <taxon>Fungi</taxon>
        <taxon>Dikarya</taxon>
        <taxon>Ascomycota</taxon>
        <taxon>Pezizomycotina</taxon>
        <taxon>Lecanoromycetes</taxon>
        <taxon>OSLEUM clade</taxon>
        <taxon>Lecanoromycetidae</taxon>
        <taxon>Lecanorales</taxon>
        <taxon>Lecanorineae</taxon>
        <taxon>Ramalinaceae</taxon>
        <taxon>Ramalina</taxon>
    </lineage>
</organism>